<evidence type="ECO:0000313" key="3">
    <source>
        <dbReference type="EMBL" id="AMK07475.1"/>
    </source>
</evidence>
<dbReference type="AlphaFoldDB" id="A0A126QFY8"/>
<proteinExistence type="predicted"/>
<feature type="signal peptide" evidence="2">
    <location>
        <begin position="1"/>
        <end position="21"/>
    </location>
</feature>
<feature type="region of interest" description="Disordered" evidence="1">
    <location>
        <begin position="22"/>
        <end position="60"/>
    </location>
</feature>
<organism evidence="3">
    <name type="scientific">Klebsiella sp. T4-1</name>
    <dbReference type="NCBI Taxonomy" id="1778874"/>
    <lineage>
        <taxon>Bacteria</taxon>
        <taxon>Pseudomonadati</taxon>
        <taxon>Pseudomonadota</taxon>
        <taxon>Gammaproteobacteria</taxon>
        <taxon>Enterobacterales</taxon>
        <taxon>Enterobacteriaceae</taxon>
        <taxon>Klebsiella/Raoultella group</taxon>
        <taxon>Klebsiella</taxon>
    </lineage>
</organism>
<evidence type="ECO:0000256" key="1">
    <source>
        <dbReference type="SAM" id="MobiDB-lite"/>
    </source>
</evidence>
<protein>
    <submittedName>
        <fullName evidence="3">Uncharacterized protein</fullName>
    </submittedName>
</protein>
<reference evidence="3" key="1">
    <citation type="journal article" date="2016" name="BMC Genomics">
        <title>A multi-substrate approach for functional metagenomics-based screening for (hemi)cellulases in two wheat straw-degrading microbial consortia unveils novel thermoalkaliphilic enzymes.</title>
        <authorList>
            <person name="Maruthamuthu M."/>
            <person name="Jimenez D.J."/>
            <person name="Stevens P."/>
            <person name="van Elsas J.D."/>
        </authorList>
    </citation>
    <scope>NUCLEOTIDE SEQUENCE</scope>
    <source>
        <strain evidence="3">T4-1Contig1</strain>
    </source>
</reference>
<sequence>MKRTIIALLATVSIAAAGAFAADKNETPAPARNNAGQPPFEMNQERGPMPMPMPPLPPRKPVLFSATVASDNPTETINKLTALIPASKARHYEVHVEVVAVPDMSEAGPW</sequence>
<feature type="compositionally biased region" description="Pro residues" evidence="1">
    <location>
        <begin position="49"/>
        <end position="60"/>
    </location>
</feature>
<keyword evidence="2" id="KW-0732">Signal</keyword>
<name>A0A126QFY8_9ENTR</name>
<dbReference type="EMBL" id="KU505138">
    <property type="protein sequence ID" value="AMK07475.1"/>
    <property type="molecule type" value="Genomic_DNA"/>
</dbReference>
<accession>A0A126QFY8</accession>
<evidence type="ECO:0000256" key="2">
    <source>
        <dbReference type="SAM" id="SignalP"/>
    </source>
</evidence>
<feature type="chain" id="PRO_5007272728" evidence="2">
    <location>
        <begin position="22"/>
        <end position="110"/>
    </location>
</feature>